<sequence length="151" mass="17441">MSPSWVQKKSSRKHLEKFFRGHGWRDRLRCTWQWWLCWASAASSMLQALQSHSHLVTISFHLLVQIQFYSSGCDVLHWDVTNSFPYESAAPRVRQETGAIPASSGADQAVVAREADPHGFRRSVKMNMELEDYPGSGANDRHSPWRQERRN</sequence>
<reference evidence="1" key="1">
    <citation type="submission" date="2021-05" db="EMBL/GenBank/DDBJ databases">
        <authorList>
            <person name="Scholz U."/>
            <person name="Mascher M."/>
            <person name="Fiebig A."/>
        </authorList>
    </citation>
    <scope>NUCLEOTIDE SEQUENCE [LARGE SCALE GENOMIC DNA]</scope>
</reference>
<name>A0ACD5X6C4_AVESA</name>
<accession>A0ACD5X6C4</accession>
<reference evidence="1" key="2">
    <citation type="submission" date="2025-09" db="UniProtKB">
        <authorList>
            <consortium name="EnsemblPlants"/>
        </authorList>
    </citation>
    <scope>IDENTIFICATION</scope>
</reference>
<protein>
    <submittedName>
        <fullName evidence="1">Uncharacterized protein</fullName>
    </submittedName>
</protein>
<evidence type="ECO:0000313" key="2">
    <source>
        <dbReference type="Proteomes" id="UP001732700"/>
    </source>
</evidence>
<organism evidence="1 2">
    <name type="scientific">Avena sativa</name>
    <name type="common">Oat</name>
    <dbReference type="NCBI Taxonomy" id="4498"/>
    <lineage>
        <taxon>Eukaryota</taxon>
        <taxon>Viridiplantae</taxon>
        <taxon>Streptophyta</taxon>
        <taxon>Embryophyta</taxon>
        <taxon>Tracheophyta</taxon>
        <taxon>Spermatophyta</taxon>
        <taxon>Magnoliopsida</taxon>
        <taxon>Liliopsida</taxon>
        <taxon>Poales</taxon>
        <taxon>Poaceae</taxon>
        <taxon>BOP clade</taxon>
        <taxon>Pooideae</taxon>
        <taxon>Poodae</taxon>
        <taxon>Poeae</taxon>
        <taxon>Poeae Chloroplast Group 1 (Aveneae type)</taxon>
        <taxon>Aveninae</taxon>
        <taxon>Avena</taxon>
    </lineage>
</organism>
<keyword evidence="2" id="KW-1185">Reference proteome</keyword>
<dbReference type="Proteomes" id="UP001732700">
    <property type="component" value="Chromosome 4D"/>
</dbReference>
<proteinExistence type="predicted"/>
<evidence type="ECO:0000313" key="1">
    <source>
        <dbReference type="EnsemblPlants" id="AVESA.00010b.r2.4DG0719230.1.CDS"/>
    </source>
</evidence>
<dbReference type="EnsemblPlants" id="AVESA.00010b.r2.4DG0719230.1">
    <property type="protein sequence ID" value="AVESA.00010b.r2.4DG0719230.1.CDS"/>
    <property type="gene ID" value="AVESA.00010b.r2.4DG0719230"/>
</dbReference>